<evidence type="ECO:0000313" key="1">
    <source>
        <dbReference type="WBParaSite" id="MCU_011906-RA"/>
    </source>
</evidence>
<proteinExistence type="predicted"/>
<reference evidence="1" key="1">
    <citation type="submission" date="2019-11" db="UniProtKB">
        <authorList>
            <consortium name="WormBaseParasite"/>
        </authorList>
    </citation>
    <scope>IDENTIFICATION</scope>
</reference>
<sequence length="94" mass="10738">MLRFDSRRLGHVATRFPSTRHVMPTGGGCMFIRRHVPLTLLCVGECGCHQRRCLCATFFRLCQTCSHTYSLASRLLSFFSKDGTPFSFCYFSCN</sequence>
<dbReference type="AlphaFoldDB" id="A0A5K3G173"/>
<name>A0A5K3G173_MESCO</name>
<protein>
    <submittedName>
        <fullName evidence="1">Secreted protein</fullName>
    </submittedName>
</protein>
<organism evidence="1">
    <name type="scientific">Mesocestoides corti</name>
    <name type="common">Flatworm</name>
    <dbReference type="NCBI Taxonomy" id="53468"/>
    <lineage>
        <taxon>Eukaryota</taxon>
        <taxon>Metazoa</taxon>
        <taxon>Spiralia</taxon>
        <taxon>Lophotrochozoa</taxon>
        <taxon>Platyhelminthes</taxon>
        <taxon>Cestoda</taxon>
        <taxon>Eucestoda</taxon>
        <taxon>Cyclophyllidea</taxon>
        <taxon>Mesocestoididae</taxon>
        <taxon>Mesocestoides</taxon>
    </lineage>
</organism>
<accession>A0A5K3G173</accession>
<dbReference type="WBParaSite" id="MCU_011906-RA">
    <property type="protein sequence ID" value="MCU_011906-RA"/>
    <property type="gene ID" value="MCU_011906"/>
</dbReference>